<keyword evidence="2" id="KW-1185">Reference proteome</keyword>
<dbReference type="PANTHER" id="PTHR21174">
    <property type="match status" value="1"/>
</dbReference>
<comment type="caution">
    <text evidence="1">The sequence shown here is derived from an EMBL/GenBank/DDBJ whole genome shotgun (WGS) entry which is preliminary data.</text>
</comment>
<evidence type="ECO:0008006" key="3">
    <source>
        <dbReference type="Google" id="ProtNLM"/>
    </source>
</evidence>
<gene>
    <name evidence="1" type="ORF">Y900_012040</name>
</gene>
<name>A0A064CLG6_9MYCO</name>
<proteinExistence type="predicted"/>
<evidence type="ECO:0000313" key="2">
    <source>
        <dbReference type="Proteomes" id="UP000022835"/>
    </source>
</evidence>
<dbReference type="EMBL" id="JALN02000001">
    <property type="protein sequence ID" value="KDE99647.1"/>
    <property type="molecule type" value="Genomic_DNA"/>
</dbReference>
<dbReference type="eggNOG" id="COG4339">
    <property type="taxonomic scope" value="Bacteria"/>
</dbReference>
<dbReference type="STRING" id="1440774.Y900_012040"/>
<dbReference type="RefSeq" id="WP_036346490.1">
    <property type="nucleotide sequence ID" value="NZ_JALN02000001.1"/>
</dbReference>
<reference evidence="1" key="1">
    <citation type="submission" date="2014-05" db="EMBL/GenBank/DDBJ databases">
        <title>Genome sequence of Mycobacterium aromaticivorans strain JS19b1T (= DSM 45407T).</title>
        <authorList>
            <person name="Kwak Y."/>
            <person name="Park G.-S."/>
            <person name="Li Q.X."/>
            <person name="Lee S.-E."/>
            <person name="Shin J.-H."/>
        </authorList>
    </citation>
    <scope>NUCLEOTIDE SEQUENCE [LARGE SCALE GENOMIC DNA]</scope>
    <source>
        <strain evidence="1">JS19b1</strain>
    </source>
</reference>
<sequence length="207" mass="23001">MQDLVESWAALLSRYTDDPAVAEVGRDLVASWSEAHRRYHSVEHLRDILGHVEELAEFADDPDAVRLAAWYHDAVYAGLPDDEERSAQLAEQDLTRLGVQPQLVDEVARLIRLTITHDPAPGDHNGEVLSDADLAALAAPRDRYERNTAAIQAEYSHVPSEVFRRGRVQVLVALLGGPGVFRTEYARREWESSAQGNLRAELATLTG</sequence>
<evidence type="ECO:0000313" key="1">
    <source>
        <dbReference type="EMBL" id="KDE99647.1"/>
    </source>
</evidence>
<dbReference type="PIRSF" id="PIRSF035170">
    <property type="entry name" value="HD_phosphohydro"/>
    <property type="match status" value="1"/>
</dbReference>
<dbReference type="OrthoDB" id="9808993at2"/>
<dbReference type="AlphaFoldDB" id="A0A064CLG6"/>
<dbReference type="PANTHER" id="PTHR21174:SF0">
    <property type="entry name" value="HD PHOSPHOHYDROLASE FAMILY PROTEIN-RELATED"/>
    <property type="match status" value="1"/>
</dbReference>
<protein>
    <recommendedName>
        <fullName evidence="3">Metal-dependent phosphohydrolase</fullName>
    </recommendedName>
</protein>
<dbReference type="InterPro" id="IPR009218">
    <property type="entry name" value="HD_phosphohydro"/>
</dbReference>
<dbReference type="SUPFAM" id="SSF109604">
    <property type="entry name" value="HD-domain/PDEase-like"/>
    <property type="match status" value="1"/>
</dbReference>
<accession>A0A064CLG6</accession>
<organism evidence="1 2">
    <name type="scientific">Mycolicibacterium aromaticivorans JS19b1 = JCM 16368</name>
    <dbReference type="NCBI Taxonomy" id="1440774"/>
    <lineage>
        <taxon>Bacteria</taxon>
        <taxon>Bacillati</taxon>
        <taxon>Actinomycetota</taxon>
        <taxon>Actinomycetes</taxon>
        <taxon>Mycobacteriales</taxon>
        <taxon>Mycobacteriaceae</taxon>
        <taxon>Mycolicibacterium</taxon>
    </lineage>
</organism>
<dbReference type="Proteomes" id="UP000022835">
    <property type="component" value="Unassembled WGS sequence"/>
</dbReference>
<dbReference type="Gene3D" id="1.10.3210.10">
    <property type="entry name" value="Hypothetical protein af1432"/>
    <property type="match status" value="1"/>
</dbReference>